<feature type="region of interest" description="Disordered" evidence="1">
    <location>
        <begin position="158"/>
        <end position="202"/>
    </location>
</feature>
<sequence>MQTFAKLSTLLYFLAFVKDTSSQTTTSLYYPGVVNAGGVGADQFILASVAGSSGGTTTFVLAIGSTNKTLNAELPGTPTVTLVEASNTAHLFGSYAVDNSGDSTNIDIECDIGKNSAACKEVVILIPSGAATKVTDASTFTETVSSIPVTLVSTLTATPTSAPSSPAAGGSNSSPSPPPKGGSGSANQTSTTPGSSPTNPPNGASYRTVSVFPWAVLVITILSMIF</sequence>
<dbReference type="AlphaFoldDB" id="A0AAV5AE80"/>
<feature type="chain" id="PRO_5043764103" evidence="2">
    <location>
        <begin position="23"/>
        <end position="226"/>
    </location>
</feature>
<protein>
    <submittedName>
        <fullName evidence="3">Uncharacterized protein</fullName>
    </submittedName>
</protein>
<dbReference type="Proteomes" id="UP001050691">
    <property type="component" value="Unassembled WGS sequence"/>
</dbReference>
<keyword evidence="2" id="KW-0732">Signal</keyword>
<feature type="compositionally biased region" description="Low complexity" evidence="1">
    <location>
        <begin position="158"/>
        <end position="174"/>
    </location>
</feature>
<gene>
    <name evidence="3" type="ORF">Clacol_005034</name>
</gene>
<keyword evidence="4" id="KW-1185">Reference proteome</keyword>
<evidence type="ECO:0000313" key="3">
    <source>
        <dbReference type="EMBL" id="GJJ10806.1"/>
    </source>
</evidence>
<reference evidence="3" key="1">
    <citation type="submission" date="2021-10" db="EMBL/GenBank/DDBJ databases">
        <title>De novo Genome Assembly of Clathrus columnatus (Basidiomycota, Fungi) Using Illumina and Nanopore Sequence Data.</title>
        <authorList>
            <person name="Ogiso-Tanaka E."/>
            <person name="Itagaki H."/>
            <person name="Hosoya T."/>
            <person name="Hosaka K."/>
        </authorList>
    </citation>
    <scope>NUCLEOTIDE SEQUENCE</scope>
    <source>
        <strain evidence="3">MO-923</strain>
    </source>
</reference>
<evidence type="ECO:0000256" key="1">
    <source>
        <dbReference type="SAM" id="MobiDB-lite"/>
    </source>
</evidence>
<organism evidence="3 4">
    <name type="scientific">Clathrus columnatus</name>
    <dbReference type="NCBI Taxonomy" id="1419009"/>
    <lineage>
        <taxon>Eukaryota</taxon>
        <taxon>Fungi</taxon>
        <taxon>Dikarya</taxon>
        <taxon>Basidiomycota</taxon>
        <taxon>Agaricomycotina</taxon>
        <taxon>Agaricomycetes</taxon>
        <taxon>Phallomycetidae</taxon>
        <taxon>Phallales</taxon>
        <taxon>Clathraceae</taxon>
        <taxon>Clathrus</taxon>
    </lineage>
</organism>
<evidence type="ECO:0000313" key="4">
    <source>
        <dbReference type="Proteomes" id="UP001050691"/>
    </source>
</evidence>
<feature type="compositionally biased region" description="Low complexity" evidence="1">
    <location>
        <begin position="185"/>
        <end position="202"/>
    </location>
</feature>
<evidence type="ECO:0000256" key="2">
    <source>
        <dbReference type="SAM" id="SignalP"/>
    </source>
</evidence>
<feature type="signal peptide" evidence="2">
    <location>
        <begin position="1"/>
        <end position="22"/>
    </location>
</feature>
<proteinExistence type="predicted"/>
<accession>A0AAV5AE80</accession>
<dbReference type="EMBL" id="BPWL01000005">
    <property type="protein sequence ID" value="GJJ10806.1"/>
    <property type="molecule type" value="Genomic_DNA"/>
</dbReference>
<comment type="caution">
    <text evidence="3">The sequence shown here is derived from an EMBL/GenBank/DDBJ whole genome shotgun (WGS) entry which is preliminary data.</text>
</comment>
<name>A0AAV5AE80_9AGAM</name>